<keyword evidence="2" id="KW-0238">DNA-binding</keyword>
<dbReference type="Pfam" id="PF00589">
    <property type="entry name" value="Phage_integrase"/>
    <property type="match status" value="1"/>
</dbReference>
<evidence type="ECO:0000259" key="4">
    <source>
        <dbReference type="PROSITE" id="PS51898"/>
    </source>
</evidence>
<dbReference type="SUPFAM" id="SSF56349">
    <property type="entry name" value="DNA breaking-rejoining enzymes"/>
    <property type="match status" value="1"/>
</dbReference>
<dbReference type="InterPro" id="IPR002104">
    <property type="entry name" value="Integrase_catalytic"/>
</dbReference>
<dbReference type="InterPro" id="IPR050090">
    <property type="entry name" value="Tyrosine_recombinase_XerCD"/>
</dbReference>
<feature type="domain" description="Tyr recombinase" evidence="4">
    <location>
        <begin position="12"/>
        <end position="199"/>
    </location>
</feature>
<evidence type="ECO:0000256" key="3">
    <source>
        <dbReference type="ARBA" id="ARBA00023172"/>
    </source>
</evidence>
<dbReference type="HOGENOM" id="CLU_027562_9_5_9"/>
<evidence type="ECO:0000313" key="6">
    <source>
        <dbReference type="Proteomes" id="UP000010119"/>
    </source>
</evidence>
<evidence type="ECO:0000256" key="1">
    <source>
        <dbReference type="ARBA" id="ARBA00008857"/>
    </source>
</evidence>
<dbReference type="GO" id="GO:0006310">
    <property type="term" value="P:DNA recombination"/>
    <property type="evidence" value="ECO:0007669"/>
    <property type="project" value="UniProtKB-KW"/>
</dbReference>
<evidence type="ECO:0000313" key="5">
    <source>
        <dbReference type="EMBL" id="EFI83432.1"/>
    </source>
</evidence>
<organism evidence="5 6">
    <name type="scientific">Listeria grayi DSM 20601</name>
    <dbReference type="NCBI Taxonomy" id="525367"/>
    <lineage>
        <taxon>Bacteria</taxon>
        <taxon>Bacillati</taxon>
        <taxon>Bacillota</taxon>
        <taxon>Bacilli</taxon>
        <taxon>Bacillales</taxon>
        <taxon>Listeriaceae</taxon>
        <taxon>Listeria</taxon>
    </lineage>
</organism>
<sequence length="209" mass="23998">MEGLEPPKIEQRQVNALTYEEVIKLLNSYTTQSFKQLRGKTAIALLADTGVRSNELLNIKLDHIQQDSIFIEKAKGNKQRTVYLSALSTQILSKYLRRRQDYFTDHALIDEEYLFVSSTVGRQLTYAGLYQIIKFAEKKAGLKDVRPHKFRHFYAVQSLSNGLDLFFVQRVLGHKSVSTTAKVYLGSMQEAEVKRNAKLNSPLLKRNKK</sequence>
<reference evidence="5" key="1">
    <citation type="submission" date="2010-06" db="EMBL/GenBank/DDBJ databases">
        <authorList>
            <person name="Muzny D."/>
            <person name="Qin X."/>
            <person name="Buhay C."/>
            <person name="Dugan-Rocha S."/>
            <person name="Ding Y."/>
            <person name="Chen G."/>
            <person name="Hawes A."/>
            <person name="Holder M."/>
            <person name="Jhangiani S."/>
            <person name="Johnson A."/>
            <person name="Khan Z."/>
            <person name="Li Z."/>
            <person name="Liu W."/>
            <person name="Liu X."/>
            <person name="Perez L."/>
            <person name="Shen H."/>
            <person name="Wang Q."/>
            <person name="Watt J."/>
            <person name="Xi L."/>
            <person name="Xin Y."/>
            <person name="Zhou J."/>
            <person name="Deng J."/>
            <person name="Jiang H."/>
            <person name="Liu Y."/>
            <person name="Qu J."/>
            <person name="Song X.-Z."/>
            <person name="Zhang L."/>
            <person name="Villasana D."/>
            <person name="Johnson A."/>
            <person name="Liu J."/>
            <person name="Liyanage D."/>
            <person name="Lorensuhewa L."/>
            <person name="Robinson T."/>
            <person name="Song A."/>
            <person name="Song B.-B."/>
            <person name="Dinh H."/>
            <person name="Thornton R."/>
            <person name="Coyle M."/>
            <person name="Francisco L."/>
            <person name="Jackson L."/>
            <person name="Javaid M."/>
            <person name="Korchina V."/>
            <person name="Kovar C."/>
            <person name="Mata R."/>
            <person name="Mathew T."/>
            <person name="Ngo R."/>
            <person name="Nguyen L."/>
            <person name="Nguyen N."/>
            <person name="Okwuonu G."/>
            <person name="Ongeri F."/>
            <person name="Pham C."/>
            <person name="Simmons D."/>
            <person name="Wilczek-Boney K."/>
            <person name="Hale W."/>
            <person name="Jakkamsetti A."/>
            <person name="Pham P."/>
            <person name="Ruth R."/>
            <person name="San Lucas F."/>
            <person name="Warren J."/>
            <person name="Zhang J."/>
            <person name="Zhao Z."/>
            <person name="Zhou C."/>
            <person name="Zhu D."/>
            <person name="Lee S."/>
            <person name="Bess C."/>
            <person name="Blankenburg K."/>
            <person name="Forbes L."/>
            <person name="Fu Q."/>
            <person name="Gubbala S."/>
            <person name="Hirani K."/>
            <person name="Jayaseelan J.C."/>
            <person name="Lara F."/>
            <person name="Munidasa M."/>
            <person name="Palculict T."/>
            <person name="Patil S."/>
            <person name="Pu L.-L."/>
            <person name="Saada N."/>
            <person name="Tang L."/>
            <person name="Weissenberger G."/>
            <person name="Zhu Y."/>
            <person name="Hemphill L."/>
            <person name="Shang Y."/>
            <person name="Youmans B."/>
            <person name="Ayvaz T."/>
            <person name="Ross M."/>
            <person name="Santibanez J."/>
            <person name="Aqrawi P."/>
            <person name="Gross S."/>
            <person name="Joshi V."/>
            <person name="Fowler G."/>
            <person name="Nazareth L."/>
            <person name="Reid J."/>
            <person name="Worley K."/>
            <person name="Petrosino J."/>
            <person name="Highlander S."/>
            <person name="Gibbs R."/>
        </authorList>
    </citation>
    <scope>NUCLEOTIDE SEQUENCE [LARGE SCALE GENOMIC DNA]</scope>
    <source>
        <strain evidence="5">DSM 20601</strain>
    </source>
</reference>
<dbReference type="STRING" id="525367.HMPREF0556_12117"/>
<dbReference type="EMBL" id="ACCR02000005">
    <property type="protein sequence ID" value="EFI83432.1"/>
    <property type="molecule type" value="Genomic_DNA"/>
</dbReference>
<dbReference type="AlphaFoldDB" id="D7UYL5"/>
<dbReference type="InterPro" id="IPR011010">
    <property type="entry name" value="DNA_brk_join_enz"/>
</dbReference>
<keyword evidence="3" id="KW-0233">DNA recombination</keyword>
<comment type="similarity">
    <text evidence="1">Belongs to the 'phage' integrase family.</text>
</comment>
<gene>
    <name evidence="5" type="primary">xerD2</name>
    <name evidence="5" type="ORF">HMPREF0556_12117</name>
</gene>
<keyword evidence="6" id="KW-1185">Reference proteome</keyword>
<dbReference type="GO" id="GO:0003677">
    <property type="term" value="F:DNA binding"/>
    <property type="evidence" value="ECO:0007669"/>
    <property type="project" value="UniProtKB-KW"/>
</dbReference>
<dbReference type="CDD" id="cd00397">
    <property type="entry name" value="DNA_BRE_C"/>
    <property type="match status" value="1"/>
</dbReference>
<dbReference type="Proteomes" id="UP000010119">
    <property type="component" value="Unassembled WGS sequence"/>
</dbReference>
<evidence type="ECO:0000256" key="2">
    <source>
        <dbReference type="ARBA" id="ARBA00023125"/>
    </source>
</evidence>
<comment type="caution">
    <text evidence="5">The sequence shown here is derived from an EMBL/GenBank/DDBJ whole genome shotgun (WGS) entry which is preliminary data.</text>
</comment>
<dbReference type="PANTHER" id="PTHR30349">
    <property type="entry name" value="PHAGE INTEGRASE-RELATED"/>
    <property type="match status" value="1"/>
</dbReference>
<protein>
    <submittedName>
        <fullName evidence="5">Site-specific recombinase, phage integrase family</fullName>
    </submittedName>
</protein>
<dbReference type="eggNOG" id="COG4974">
    <property type="taxonomic scope" value="Bacteria"/>
</dbReference>
<dbReference type="Gene3D" id="1.10.443.10">
    <property type="entry name" value="Intergrase catalytic core"/>
    <property type="match status" value="1"/>
</dbReference>
<dbReference type="PROSITE" id="PS51898">
    <property type="entry name" value="TYR_RECOMBINASE"/>
    <property type="match status" value="1"/>
</dbReference>
<name>D7UYL5_LISGR</name>
<dbReference type="GO" id="GO:0015074">
    <property type="term" value="P:DNA integration"/>
    <property type="evidence" value="ECO:0007669"/>
    <property type="project" value="InterPro"/>
</dbReference>
<proteinExistence type="inferred from homology"/>
<dbReference type="InterPro" id="IPR013762">
    <property type="entry name" value="Integrase-like_cat_sf"/>
</dbReference>
<accession>D7UYL5</accession>
<dbReference type="PANTHER" id="PTHR30349:SF41">
    <property type="entry name" value="INTEGRASE_RECOMBINASE PROTEIN MJ0367-RELATED"/>
    <property type="match status" value="1"/>
</dbReference>